<sequence>MQSCDSPEPSLPIRHVARERCPPSLRFDRQSPHRSKPVLSSRRTDHRSVRRSLAVSRRAASHDATRGRRRSPSGGRRRSWLLDRIHVLVSVATARVARCSRGAGRYLRFGLWHFAAVLVISPVVSFAVTSGGAAGFLFGSVVVVPLSLLLTAATVSFFDELVDRNPNAFDSTTSTGERSNR</sequence>
<protein>
    <submittedName>
        <fullName evidence="3">Uncharacterized protein</fullName>
    </submittedName>
</protein>
<feature type="compositionally biased region" description="Basic residues" evidence="1">
    <location>
        <begin position="67"/>
        <end position="76"/>
    </location>
</feature>
<feature type="transmembrane region" description="Helical" evidence="2">
    <location>
        <begin position="134"/>
        <end position="158"/>
    </location>
</feature>
<dbReference type="AlphaFoldDB" id="A0A1I3TV81"/>
<accession>A0A1I3TV81</accession>
<feature type="region of interest" description="Disordered" evidence="1">
    <location>
        <begin position="22"/>
        <end position="76"/>
    </location>
</feature>
<dbReference type="EMBL" id="FORO01000073">
    <property type="protein sequence ID" value="SFJ74542.1"/>
    <property type="molecule type" value="Genomic_DNA"/>
</dbReference>
<name>A0A1I3TV81_9EURY</name>
<evidence type="ECO:0000256" key="1">
    <source>
        <dbReference type="SAM" id="MobiDB-lite"/>
    </source>
</evidence>
<feature type="transmembrane region" description="Helical" evidence="2">
    <location>
        <begin position="109"/>
        <end position="128"/>
    </location>
</feature>
<gene>
    <name evidence="3" type="ORF">SAMN05443661_1731</name>
</gene>
<keyword evidence="2" id="KW-1133">Transmembrane helix</keyword>
<evidence type="ECO:0000313" key="4">
    <source>
        <dbReference type="Proteomes" id="UP000182829"/>
    </source>
</evidence>
<dbReference type="Proteomes" id="UP000182829">
    <property type="component" value="Unassembled WGS sequence"/>
</dbReference>
<reference evidence="3 4" key="1">
    <citation type="submission" date="2016-10" db="EMBL/GenBank/DDBJ databases">
        <authorList>
            <person name="de Groot N.N."/>
        </authorList>
    </citation>
    <scope>NUCLEOTIDE SEQUENCE [LARGE SCALE GENOMIC DNA]</scope>
    <source>
        <strain evidence="3 4">SP2</strain>
    </source>
</reference>
<evidence type="ECO:0000256" key="2">
    <source>
        <dbReference type="SAM" id="Phobius"/>
    </source>
</evidence>
<feature type="compositionally biased region" description="Basic and acidic residues" evidence="1">
    <location>
        <begin position="22"/>
        <end position="31"/>
    </location>
</feature>
<organism evidence="3 4">
    <name type="scientific">Natronobacterium gregoryi</name>
    <dbReference type="NCBI Taxonomy" id="44930"/>
    <lineage>
        <taxon>Archaea</taxon>
        <taxon>Methanobacteriati</taxon>
        <taxon>Methanobacteriota</taxon>
        <taxon>Stenosarchaea group</taxon>
        <taxon>Halobacteria</taxon>
        <taxon>Halobacteriales</taxon>
        <taxon>Natrialbaceae</taxon>
        <taxon>Natronobacterium</taxon>
    </lineage>
</organism>
<keyword evidence="2" id="KW-0812">Transmembrane</keyword>
<proteinExistence type="predicted"/>
<keyword evidence="2" id="KW-0472">Membrane</keyword>
<evidence type="ECO:0000313" key="3">
    <source>
        <dbReference type="EMBL" id="SFJ74542.1"/>
    </source>
</evidence>